<organism evidence="3 4">
    <name type="scientific">Pseudobowmanella zhangzhouensis</name>
    <dbReference type="NCBI Taxonomy" id="1537679"/>
    <lineage>
        <taxon>Bacteria</taxon>
        <taxon>Pseudomonadati</taxon>
        <taxon>Pseudomonadota</taxon>
        <taxon>Gammaproteobacteria</taxon>
        <taxon>Alteromonadales</taxon>
        <taxon>Alteromonadaceae</taxon>
    </lineage>
</organism>
<name>A0ABW1XNF7_9ALTE</name>
<evidence type="ECO:0000313" key="3">
    <source>
        <dbReference type="EMBL" id="MFC6441643.1"/>
    </source>
</evidence>
<evidence type="ECO:0000256" key="1">
    <source>
        <dbReference type="ARBA" id="ARBA00022763"/>
    </source>
</evidence>
<sequence>MKQHYQRIWQTVQAIPYGKIASYGQIADLAGLPGRARLVGKALGFVPEQMVVPWYRVLRSNGQIAFPSGSAHSTLQTGLLQEEGVVVLNNRVKLRDFQWQPSLDEMLFTLQY</sequence>
<dbReference type="InterPro" id="IPR014048">
    <property type="entry name" value="MethylDNA_cys_MeTrfase_DNA-bd"/>
</dbReference>
<proteinExistence type="predicted"/>
<keyword evidence="4" id="KW-1185">Reference proteome</keyword>
<dbReference type="RefSeq" id="WP_131257600.1">
    <property type="nucleotide sequence ID" value="NZ_JBHSUS010000001.1"/>
</dbReference>
<dbReference type="NCBIfam" id="TIGR00589">
    <property type="entry name" value="ogt"/>
    <property type="match status" value="1"/>
</dbReference>
<keyword evidence="1" id="KW-0227">DNA damage</keyword>
<evidence type="ECO:0000259" key="2">
    <source>
        <dbReference type="Pfam" id="PF01035"/>
    </source>
</evidence>
<dbReference type="InterPro" id="IPR036388">
    <property type="entry name" value="WH-like_DNA-bd_sf"/>
</dbReference>
<dbReference type="InterPro" id="IPR036217">
    <property type="entry name" value="MethylDNA_cys_MeTrfase_DNAb"/>
</dbReference>
<dbReference type="PANTHER" id="PTHR42942:SF1">
    <property type="entry name" value="ALKYLTRANSFERASE-LIKE PROTEIN 1"/>
    <property type="match status" value="1"/>
</dbReference>
<comment type="caution">
    <text evidence="3">The sequence shown here is derived from an EMBL/GenBank/DDBJ whole genome shotgun (WGS) entry which is preliminary data.</text>
</comment>
<gene>
    <name evidence="3" type="ORF">ACFP85_15930</name>
</gene>
<reference evidence="4" key="1">
    <citation type="journal article" date="2019" name="Int. J. Syst. Evol. Microbiol.">
        <title>The Global Catalogue of Microorganisms (GCM) 10K type strain sequencing project: providing services to taxonomists for standard genome sequencing and annotation.</title>
        <authorList>
            <consortium name="The Broad Institute Genomics Platform"/>
            <consortium name="The Broad Institute Genome Sequencing Center for Infectious Disease"/>
            <person name="Wu L."/>
            <person name="Ma J."/>
        </authorList>
    </citation>
    <scope>NUCLEOTIDE SEQUENCE [LARGE SCALE GENOMIC DNA]</scope>
    <source>
        <strain evidence="4">CGMCC 1.16031</strain>
    </source>
</reference>
<protein>
    <submittedName>
        <fullName evidence="3">MGMT family protein</fullName>
    </submittedName>
</protein>
<dbReference type="Pfam" id="PF01035">
    <property type="entry name" value="DNA_binding_1"/>
    <property type="match status" value="1"/>
</dbReference>
<dbReference type="Proteomes" id="UP001596364">
    <property type="component" value="Unassembled WGS sequence"/>
</dbReference>
<evidence type="ECO:0000313" key="4">
    <source>
        <dbReference type="Proteomes" id="UP001596364"/>
    </source>
</evidence>
<dbReference type="SUPFAM" id="SSF46767">
    <property type="entry name" value="Methylated DNA-protein cysteine methyltransferase, C-terminal domain"/>
    <property type="match status" value="1"/>
</dbReference>
<feature type="domain" description="Methylated-DNA-[protein]-cysteine S-methyltransferase DNA binding" evidence="2">
    <location>
        <begin position="5"/>
        <end position="85"/>
    </location>
</feature>
<dbReference type="CDD" id="cd06445">
    <property type="entry name" value="ATase"/>
    <property type="match status" value="1"/>
</dbReference>
<dbReference type="PANTHER" id="PTHR42942">
    <property type="entry name" value="6-O-METHYLGUANINE DNA METHYLTRANSFERASE"/>
    <property type="match status" value="1"/>
</dbReference>
<dbReference type="InterPro" id="IPR052520">
    <property type="entry name" value="ATL_DNA_repair"/>
</dbReference>
<dbReference type="Gene3D" id="1.10.10.10">
    <property type="entry name" value="Winged helix-like DNA-binding domain superfamily/Winged helix DNA-binding domain"/>
    <property type="match status" value="1"/>
</dbReference>
<accession>A0ABW1XNF7</accession>
<dbReference type="EMBL" id="JBHSUS010000001">
    <property type="protein sequence ID" value="MFC6441643.1"/>
    <property type="molecule type" value="Genomic_DNA"/>
</dbReference>